<dbReference type="GO" id="GO:0016787">
    <property type="term" value="F:hydrolase activity"/>
    <property type="evidence" value="ECO:0007669"/>
    <property type="project" value="UniProtKB-KW"/>
</dbReference>
<proteinExistence type="predicted"/>
<dbReference type="EC" id="3.1.1.-" evidence="3"/>
<dbReference type="InterPro" id="IPR029058">
    <property type="entry name" value="AB_hydrolase_fold"/>
</dbReference>
<name>A0ABM8V1S8_THEXY</name>
<evidence type="ECO:0000256" key="1">
    <source>
        <dbReference type="ARBA" id="ARBA00022801"/>
    </source>
</evidence>
<dbReference type="Gene3D" id="3.40.50.1820">
    <property type="entry name" value="alpha/beta hydrolase"/>
    <property type="match status" value="1"/>
</dbReference>
<sequence length="259" mass="28726">MRDYPFVFPVKEAVYKVIGGRKLRFFVFEPDTGGMDRTAVLFFIGGTFGKTPNTPADFQYHAAYLASKGYVAICVECRTGQDEGFTPVQAICDARSAVRRLRGHASEWGIDPQKIVVCASSSGGYTAVSAIMFDHLNDEGDDPAISPVPDALVIFAAGMDAVDITERLYPGLLPEARNISPYHNVKKCLPPTLWMIGTADPLFEQNRDFVKRMAAAGNDITWIAYEGMEHGFFRHGRHGNRPLDETRRRIAEFLKSIGL</sequence>
<keyword evidence="1 3" id="KW-0378">Hydrolase</keyword>
<dbReference type="SUPFAM" id="SSF53474">
    <property type="entry name" value="alpha/beta-Hydrolases"/>
    <property type="match status" value="1"/>
</dbReference>
<dbReference type="Pfam" id="PF07859">
    <property type="entry name" value="Abhydrolase_3"/>
    <property type="match status" value="1"/>
</dbReference>
<dbReference type="EMBL" id="CAJRAY010000018">
    <property type="protein sequence ID" value="CAG5080271.1"/>
    <property type="molecule type" value="Genomic_DNA"/>
</dbReference>
<keyword evidence="4" id="KW-1185">Reference proteome</keyword>
<reference evidence="3 4" key="1">
    <citation type="submission" date="2021-04" db="EMBL/GenBank/DDBJ databases">
        <authorList>
            <person name="Rakotoarivonina H."/>
        </authorList>
    </citation>
    <scope>NUCLEOTIDE SEQUENCE [LARGE SCALE GENOMIC DNA]</scope>
    <source>
        <strain evidence="3 4">XE</strain>
    </source>
</reference>
<evidence type="ECO:0000313" key="4">
    <source>
        <dbReference type="Proteomes" id="UP000681526"/>
    </source>
</evidence>
<dbReference type="PANTHER" id="PTHR48081">
    <property type="entry name" value="AB HYDROLASE SUPERFAMILY PROTEIN C4A8.06C"/>
    <property type="match status" value="1"/>
</dbReference>
<dbReference type="Proteomes" id="UP000681526">
    <property type="component" value="Unassembled WGS sequence"/>
</dbReference>
<feature type="domain" description="Alpha/beta hydrolase fold-3" evidence="2">
    <location>
        <begin position="89"/>
        <end position="233"/>
    </location>
</feature>
<gene>
    <name evidence="3" type="primary">txxe89-est</name>
    <name evidence="3" type="ORF">TXXE_04125</name>
</gene>
<comment type="caution">
    <text evidence="3">The sequence shown here is derived from an EMBL/GenBank/DDBJ whole genome shotgun (WGS) entry which is preliminary data.</text>
</comment>
<accession>A0ABM8V1S8</accession>
<dbReference type="InterPro" id="IPR013094">
    <property type="entry name" value="AB_hydrolase_3"/>
</dbReference>
<dbReference type="InterPro" id="IPR050300">
    <property type="entry name" value="GDXG_lipolytic_enzyme"/>
</dbReference>
<evidence type="ECO:0000313" key="3">
    <source>
        <dbReference type="EMBL" id="CAG5080271.1"/>
    </source>
</evidence>
<organism evidence="3 4">
    <name type="scientific">Thermobacillus xylanilyticus</name>
    <dbReference type="NCBI Taxonomy" id="76633"/>
    <lineage>
        <taxon>Bacteria</taxon>
        <taxon>Bacillati</taxon>
        <taxon>Bacillota</taxon>
        <taxon>Bacilli</taxon>
        <taxon>Bacillales</taxon>
        <taxon>Paenibacillaceae</taxon>
        <taxon>Thermobacillus</taxon>
    </lineage>
</organism>
<evidence type="ECO:0000259" key="2">
    <source>
        <dbReference type="Pfam" id="PF07859"/>
    </source>
</evidence>
<protein>
    <submittedName>
        <fullName evidence="3">Probable esterase/lipase Alpha/beta hydrolase fold-3 domain protein CE10</fullName>
        <ecNumber evidence="3">3.1.1.-</ecNumber>
    </submittedName>
</protein>